<dbReference type="AlphaFoldDB" id="A0A8H6MF54"/>
<evidence type="ECO:0000256" key="1">
    <source>
        <dbReference type="SAM" id="MobiDB-lite"/>
    </source>
</evidence>
<feature type="compositionally biased region" description="Low complexity" evidence="1">
    <location>
        <begin position="238"/>
        <end position="257"/>
    </location>
</feature>
<gene>
    <name evidence="2" type="ORF">DFP72DRAFT_19434</name>
</gene>
<dbReference type="Proteomes" id="UP000521943">
    <property type="component" value="Unassembled WGS sequence"/>
</dbReference>
<proteinExistence type="predicted"/>
<reference evidence="2 3" key="1">
    <citation type="submission" date="2020-07" db="EMBL/GenBank/DDBJ databases">
        <title>Comparative genomics of pyrophilous fungi reveals a link between fire events and developmental genes.</title>
        <authorList>
            <consortium name="DOE Joint Genome Institute"/>
            <person name="Steindorff A.S."/>
            <person name="Carver A."/>
            <person name="Calhoun S."/>
            <person name="Stillman K."/>
            <person name="Liu H."/>
            <person name="Lipzen A."/>
            <person name="Pangilinan J."/>
            <person name="Labutti K."/>
            <person name="Bruns T.D."/>
            <person name="Grigoriev I.V."/>
        </authorList>
    </citation>
    <scope>NUCLEOTIDE SEQUENCE [LARGE SCALE GENOMIC DNA]</scope>
    <source>
        <strain evidence="2 3">CBS 144469</strain>
    </source>
</reference>
<accession>A0A8H6MF54</accession>
<dbReference type="EMBL" id="JACGCI010000001">
    <property type="protein sequence ID" value="KAF6766460.1"/>
    <property type="molecule type" value="Genomic_DNA"/>
</dbReference>
<feature type="region of interest" description="Disordered" evidence="1">
    <location>
        <begin position="55"/>
        <end position="172"/>
    </location>
</feature>
<feature type="compositionally biased region" description="Polar residues" evidence="1">
    <location>
        <begin position="157"/>
        <end position="166"/>
    </location>
</feature>
<feature type="compositionally biased region" description="Low complexity" evidence="1">
    <location>
        <begin position="481"/>
        <end position="504"/>
    </location>
</feature>
<organism evidence="2 3">
    <name type="scientific">Ephemerocybe angulata</name>
    <dbReference type="NCBI Taxonomy" id="980116"/>
    <lineage>
        <taxon>Eukaryota</taxon>
        <taxon>Fungi</taxon>
        <taxon>Dikarya</taxon>
        <taxon>Basidiomycota</taxon>
        <taxon>Agaricomycotina</taxon>
        <taxon>Agaricomycetes</taxon>
        <taxon>Agaricomycetidae</taxon>
        <taxon>Agaricales</taxon>
        <taxon>Agaricineae</taxon>
        <taxon>Psathyrellaceae</taxon>
        <taxon>Ephemerocybe</taxon>
    </lineage>
</organism>
<comment type="caution">
    <text evidence="2">The sequence shown here is derived from an EMBL/GenBank/DDBJ whole genome shotgun (WGS) entry which is preliminary data.</text>
</comment>
<feature type="region of interest" description="Disordered" evidence="1">
    <location>
        <begin position="405"/>
        <end position="577"/>
    </location>
</feature>
<protein>
    <submittedName>
        <fullName evidence="2">Uncharacterized protein</fullName>
    </submittedName>
</protein>
<evidence type="ECO:0000313" key="2">
    <source>
        <dbReference type="EMBL" id="KAF6766460.1"/>
    </source>
</evidence>
<feature type="compositionally biased region" description="Low complexity" evidence="1">
    <location>
        <begin position="424"/>
        <end position="441"/>
    </location>
</feature>
<evidence type="ECO:0000313" key="3">
    <source>
        <dbReference type="Proteomes" id="UP000521943"/>
    </source>
</evidence>
<dbReference type="OrthoDB" id="3001436at2759"/>
<feature type="compositionally biased region" description="Low complexity" evidence="1">
    <location>
        <begin position="123"/>
        <end position="144"/>
    </location>
</feature>
<feature type="compositionally biased region" description="Low complexity" evidence="1">
    <location>
        <begin position="448"/>
        <end position="460"/>
    </location>
</feature>
<sequence length="577" mass="61757">MLSSPDSSMIEDLTVDELRWLEASEILDFPTSPTDSFHLNDRVVLSQRKSRFNEDFHRPEAHLKTPRITTTSSASHPSPRDTASSRRSTAVLASLPTPPRTPPRPSQPKDSSPSEWLYRRPKTPSSASRTAPSASALSSTLTLPQVPSRETSPELVRTTSGASSQMAKGRDEVLRRVEEQPAVDGGKASGNASFWTTMLRPRSRSLRSIPQLKTIPSQSQVDILHSSALLRDAESMSRRSPSISSNSSSTLSSAASSYPDTPISTHPDPFGAFVTTKHRRNASQPSAPRDYRAPPLSSSCPSRSILARASSVSTKDSATANKSVKFVEVPTVHYASAGHWDADAATARRVPEPHYSSMDVDDLDNTAIPRSGGGAWTINRTAFAGTHWGNATEANLDMDLDPLPRIEEKGRSNSGSLKRLMSLSRRSSVSTSAAVSPTSSPSHRRKSSASSSSTATITPSKPLPATPNSKSLPPVPPPKPAISGPFVLGSHPATPASPAQSTASLRSMHRHKPKSKSMSAATGGSLYHALEEARSTKNSAARSVRSLASSIRSEASTTPKFKSWLSKVGVGNSWPKN</sequence>
<feature type="compositionally biased region" description="Polar residues" evidence="1">
    <location>
        <begin position="67"/>
        <end position="88"/>
    </location>
</feature>
<name>A0A8H6MF54_9AGAR</name>
<feature type="compositionally biased region" description="Pro residues" evidence="1">
    <location>
        <begin position="96"/>
        <end position="106"/>
    </location>
</feature>
<keyword evidence="3" id="KW-1185">Reference proteome</keyword>
<feature type="compositionally biased region" description="Low complexity" evidence="1">
    <location>
        <begin position="539"/>
        <end position="553"/>
    </location>
</feature>
<feature type="region of interest" description="Disordered" evidence="1">
    <location>
        <begin position="235"/>
        <end position="302"/>
    </location>
</feature>